<gene>
    <name evidence="1" type="ORF">L484_010688</name>
</gene>
<dbReference type="Proteomes" id="UP000030645">
    <property type="component" value="Unassembled WGS sequence"/>
</dbReference>
<organism evidence="1 2">
    <name type="scientific">Morus notabilis</name>
    <dbReference type="NCBI Taxonomy" id="981085"/>
    <lineage>
        <taxon>Eukaryota</taxon>
        <taxon>Viridiplantae</taxon>
        <taxon>Streptophyta</taxon>
        <taxon>Embryophyta</taxon>
        <taxon>Tracheophyta</taxon>
        <taxon>Spermatophyta</taxon>
        <taxon>Magnoliopsida</taxon>
        <taxon>eudicotyledons</taxon>
        <taxon>Gunneridae</taxon>
        <taxon>Pentapetalae</taxon>
        <taxon>rosids</taxon>
        <taxon>fabids</taxon>
        <taxon>Rosales</taxon>
        <taxon>Moraceae</taxon>
        <taxon>Moreae</taxon>
        <taxon>Morus</taxon>
    </lineage>
</organism>
<protein>
    <submittedName>
        <fullName evidence="1">Uncharacterized protein</fullName>
    </submittedName>
</protein>
<evidence type="ECO:0000313" key="1">
    <source>
        <dbReference type="EMBL" id="EXC19557.1"/>
    </source>
</evidence>
<keyword evidence="2" id="KW-1185">Reference proteome</keyword>
<reference evidence="2" key="1">
    <citation type="submission" date="2013-01" db="EMBL/GenBank/DDBJ databases">
        <title>Draft Genome Sequence of a Mulberry Tree, Morus notabilis C.K. Schneid.</title>
        <authorList>
            <person name="He N."/>
            <person name="Zhao S."/>
        </authorList>
    </citation>
    <scope>NUCLEOTIDE SEQUENCE</scope>
</reference>
<sequence>MTNKPKGKKPKEGQESKRKVIFLPACKIHMSLPPSATIVMHPTKEDAIPWRQRSLTPRRNRVTYLTSTLGSSRNWGNGKKRAVGVGLRVQAIPARGKKIKKKSGGRWLGAFFRRRASTMSPNFGQPEPKPENLLR</sequence>
<name>W9SP13_9ROSA</name>
<evidence type="ECO:0000313" key="2">
    <source>
        <dbReference type="Proteomes" id="UP000030645"/>
    </source>
</evidence>
<proteinExistence type="predicted"/>
<dbReference type="AlphaFoldDB" id="W9SP13"/>
<accession>W9SP13</accession>
<dbReference type="EMBL" id="KE345873">
    <property type="protein sequence ID" value="EXC19557.1"/>
    <property type="molecule type" value="Genomic_DNA"/>
</dbReference>